<comment type="similarity">
    <text evidence="2">Belongs to the glycosyl hydrolase 100 family.</text>
</comment>
<dbReference type="GO" id="GO:0004564">
    <property type="term" value="F:beta-fructofuranosidase activity"/>
    <property type="evidence" value="ECO:0007669"/>
    <property type="project" value="UniProtKB-EC"/>
</dbReference>
<keyword evidence="4 7" id="KW-0378">Hydrolase</keyword>
<keyword evidence="8" id="KW-1185">Reference proteome</keyword>
<dbReference type="EC" id="3.2.1.26" evidence="3"/>
<dbReference type="InterPro" id="IPR008928">
    <property type="entry name" value="6-hairpin_glycosidase_sf"/>
</dbReference>
<organism evidence="7 8">
    <name type="scientific">Anaerobaca lacustris</name>
    <dbReference type="NCBI Taxonomy" id="3044600"/>
    <lineage>
        <taxon>Bacteria</taxon>
        <taxon>Pseudomonadati</taxon>
        <taxon>Planctomycetota</taxon>
        <taxon>Phycisphaerae</taxon>
        <taxon>Sedimentisphaerales</taxon>
        <taxon>Anaerobacaceae</taxon>
        <taxon>Anaerobaca</taxon>
    </lineage>
</organism>
<keyword evidence="5" id="KW-0119">Carbohydrate metabolism</keyword>
<dbReference type="GO" id="GO:0033926">
    <property type="term" value="F:endo-alpha-N-acetylgalactosaminidase activity"/>
    <property type="evidence" value="ECO:0007669"/>
    <property type="project" value="InterPro"/>
</dbReference>
<comment type="catalytic activity">
    <reaction evidence="1">
        <text>Hydrolysis of terminal non-reducing beta-D-fructofuranoside residues in beta-D-fructofuranosides.</text>
        <dbReference type="EC" id="3.2.1.26"/>
    </reaction>
</comment>
<dbReference type="InterPro" id="IPR024746">
    <property type="entry name" value="Glyco_hydro_100"/>
</dbReference>
<dbReference type="Proteomes" id="UP001431776">
    <property type="component" value="Unassembled WGS sequence"/>
</dbReference>
<comment type="caution">
    <text evidence="7">The sequence shown here is derived from an EMBL/GenBank/DDBJ whole genome shotgun (WGS) entry which is preliminary data.</text>
</comment>
<dbReference type="RefSeq" id="WP_349245281.1">
    <property type="nucleotide sequence ID" value="NZ_JASCXX010000014.1"/>
</dbReference>
<keyword evidence="6" id="KW-0326">Glycosidase</keyword>
<gene>
    <name evidence="7" type="ORF">QJ522_12505</name>
</gene>
<proteinExistence type="inferred from homology"/>
<dbReference type="GO" id="GO:0005975">
    <property type="term" value="P:carbohydrate metabolic process"/>
    <property type="evidence" value="ECO:0007669"/>
    <property type="project" value="InterPro"/>
</dbReference>
<sequence>MASPDWKLVDRAKAAAVEVLLHNLHGPYRGLPRTAGWGYPEPYTRDLMIATLGVLVAGNDRLTRAWRRMLETLTKNQTPLGHIPSLVHDREDRGASDTTPLFLLATAMFRISTGEGDFLDEAVGKALTWMAYRSPCDRVLVAQLPTSDWRDEQWVLGYGLYVNTVLYAALRLLGCHERADALREMMEHFTVKGERQQRHVHEGLVLRYKPYYAMWSYKVYRSERFDLLGNSLAILSGIASHTRASHLVTWIEAECAALRKNELLAVDLPPNFFPYVQPDDPDWMPRYAKYNQPGEYHNGGIWPFICGFYVASLVAAGRYRLAERTLLALTELVRLRRGADVEFGFNEWHRAQDGTPQGQDWQTWSAAMYLYAAHCVQTQTTPFFDRCRQGSET</sequence>
<dbReference type="SUPFAM" id="SSF48208">
    <property type="entry name" value="Six-hairpin glycosidases"/>
    <property type="match status" value="1"/>
</dbReference>
<evidence type="ECO:0000256" key="2">
    <source>
        <dbReference type="ARBA" id="ARBA00007671"/>
    </source>
</evidence>
<evidence type="ECO:0000256" key="5">
    <source>
        <dbReference type="ARBA" id="ARBA00023277"/>
    </source>
</evidence>
<dbReference type="InterPro" id="IPR012341">
    <property type="entry name" value="6hp_glycosidase-like_sf"/>
</dbReference>
<evidence type="ECO:0000313" key="8">
    <source>
        <dbReference type="Proteomes" id="UP001431776"/>
    </source>
</evidence>
<dbReference type="AlphaFoldDB" id="A0AAW6TVV9"/>
<evidence type="ECO:0000256" key="1">
    <source>
        <dbReference type="ARBA" id="ARBA00000094"/>
    </source>
</evidence>
<accession>A0AAW6TVV9</accession>
<reference evidence="7" key="1">
    <citation type="submission" date="2023-05" db="EMBL/GenBank/DDBJ databases">
        <title>Anaerotaeda fermentans gen. nov., sp. nov., a novel anaerobic planctomycete of the new family within the order Sedimentisphaerales isolated from Taman Peninsula, Russia.</title>
        <authorList>
            <person name="Khomyakova M.A."/>
            <person name="Merkel A.Y."/>
            <person name="Slobodkin A.I."/>
        </authorList>
    </citation>
    <scope>NUCLEOTIDE SEQUENCE</scope>
    <source>
        <strain evidence="7">M17dextr</strain>
    </source>
</reference>
<dbReference type="Gene3D" id="1.50.10.10">
    <property type="match status" value="1"/>
</dbReference>
<evidence type="ECO:0000256" key="6">
    <source>
        <dbReference type="ARBA" id="ARBA00023295"/>
    </source>
</evidence>
<dbReference type="Pfam" id="PF12899">
    <property type="entry name" value="Glyco_hydro_100"/>
    <property type="match status" value="1"/>
</dbReference>
<evidence type="ECO:0000313" key="7">
    <source>
        <dbReference type="EMBL" id="MDI6449871.1"/>
    </source>
</evidence>
<evidence type="ECO:0000256" key="4">
    <source>
        <dbReference type="ARBA" id="ARBA00022801"/>
    </source>
</evidence>
<name>A0AAW6TVV9_9BACT</name>
<protein>
    <recommendedName>
        <fullName evidence="3">beta-fructofuranosidase</fullName>
        <ecNumber evidence="3">3.2.1.26</ecNumber>
    </recommendedName>
</protein>
<evidence type="ECO:0000256" key="3">
    <source>
        <dbReference type="ARBA" id="ARBA00012758"/>
    </source>
</evidence>
<dbReference type="EMBL" id="JASCXX010000014">
    <property type="protein sequence ID" value="MDI6449871.1"/>
    <property type="molecule type" value="Genomic_DNA"/>
</dbReference>